<keyword evidence="10" id="KW-1185">Reference proteome</keyword>
<dbReference type="EC" id="2.3.1.225" evidence="7"/>
<feature type="domain" description="Palmitoyltransferase DHHC" evidence="9">
    <location>
        <begin position="297"/>
        <end position="430"/>
    </location>
</feature>
<feature type="region of interest" description="Disordered" evidence="8">
    <location>
        <begin position="81"/>
        <end position="105"/>
    </location>
</feature>
<feature type="transmembrane region" description="Helical" evidence="7">
    <location>
        <begin position="595"/>
        <end position="614"/>
    </location>
</feature>
<proteinExistence type="inferred from homology"/>
<evidence type="ECO:0000259" key="9">
    <source>
        <dbReference type="Pfam" id="PF01529"/>
    </source>
</evidence>
<evidence type="ECO:0000256" key="8">
    <source>
        <dbReference type="SAM" id="MobiDB-lite"/>
    </source>
</evidence>
<name>A0A1I7WMG1_HETBA</name>
<evidence type="ECO:0000313" key="11">
    <source>
        <dbReference type="WBParaSite" id="Hba_06324"/>
    </source>
</evidence>
<evidence type="ECO:0000256" key="2">
    <source>
        <dbReference type="ARBA" id="ARBA00022679"/>
    </source>
</evidence>
<keyword evidence="5 7" id="KW-0472">Membrane</keyword>
<dbReference type="WBParaSite" id="Hba_06324">
    <property type="protein sequence ID" value="Hba_06324"/>
    <property type="gene ID" value="Hba_06324"/>
</dbReference>
<dbReference type="SUPFAM" id="SSF56973">
    <property type="entry name" value="Aerolisin/ETX pore-forming domain"/>
    <property type="match status" value="1"/>
</dbReference>
<dbReference type="Proteomes" id="UP000095283">
    <property type="component" value="Unplaced"/>
</dbReference>
<reference evidence="11" key="1">
    <citation type="submission" date="2016-11" db="UniProtKB">
        <authorList>
            <consortium name="WormBaseParasite"/>
        </authorList>
    </citation>
    <scope>IDENTIFICATION</scope>
</reference>
<dbReference type="Gene3D" id="3.30.70.330">
    <property type="match status" value="1"/>
</dbReference>
<dbReference type="GO" id="GO:0016020">
    <property type="term" value="C:membrane"/>
    <property type="evidence" value="ECO:0007669"/>
    <property type="project" value="UniProtKB-SubCell"/>
</dbReference>
<evidence type="ECO:0000313" key="10">
    <source>
        <dbReference type="Proteomes" id="UP000095283"/>
    </source>
</evidence>
<dbReference type="PANTHER" id="PTHR12246">
    <property type="entry name" value="PALMITOYLTRANSFERASE ZDHHC16"/>
    <property type="match status" value="1"/>
</dbReference>
<dbReference type="InterPro" id="IPR012677">
    <property type="entry name" value="Nucleotide-bd_a/b_plait_sf"/>
</dbReference>
<evidence type="ECO:0000256" key="1">
    <source>
        <dbReference type="ARBA" id="ARBA00004141"/>
    </source>
</evidence>
<dbReference type="GO" id="GO:0019706">
    <property type="term" value="F:protein-cysteine S-palmitoyltransferase activity"/>
    <property type="evidence" value="ECO:0007669"/>
    <property type="project" value="UniProtKB-EC"/>
</dbReference>
<dbReference type="SUPFAM" id="SSF54928">
    <property type="entry name" value="RNA-binding domain, RBD"/>
    <property type="match status" value="1"/>
</dbReference>
<dbReference type="InterPro" id="IPR001594">
    <property type="entry name" value="Palmitoyltrfase_DHHC"/>
</dbReference>
<dbReference type="InterPro" id="IPR039859">
    <property type="entry name" value="PFA4/ZDH16/20/ERF2-like"/>
</dbReference>
<evidence type="ECO:0000256" key="7">
    <source>
        <dbReference type="RuleBase" id="RU079119"/>
    </source>
</evidence>
<evidence type="ECO:0000256" key="6">
    <source>
        <dbReference type="ARBA" id="ARBA00023315"/>
    </source>
</evidence>
<feature type="transmembrane region" description="Helical" evidence="7">
    <location>
        <begin position="389"/>
        <end position="415"/>
    </location>
</feature>
<keyword evidence="6 7" id="KW-0012">Acyltransferase</keyword>
<comment type="domain">
    <text evidence="7">The DHHC domain is required for palmitoyltransferase activity.</text>
</comment>
<protein>
    <recommendedName>
        <fullName evidence="7">Palmitoyltransferase</fullName>
        <ecNumber evidence="7">2.3.1.225</ecNumber>
    </recommendedName>
</protein>
<dbReference type="InterPro" id="IPR035979">
    <property type="entry name" value="RBD_domain_sf"/>
</dbReference>
<evidence type="ECO:0000256" key="5">
    <source>
        <dbReference type="ARBA" id="ARBA00023136"/>
    </source>
</evidence>
<evidence type="ECO:0000256" key="4">
    <source>
        <dbReference type="ARBA" id="ARBA00022989"/>
    </source>
</evidence>
<keyword evidence="4 7" id="KW-1133">Transmembrane helix</keyword>
<comment type="catalytic activity">
    <reaction evidence="7">
        <text>L-cysteinyl-[protein] + hexadecanoyl-CoA = S-hexadecanoyl-L-cysteinyl-[protein] + CoA</text>
        <dbReference type="Rhea" id="RHEA:36683"/>
        <dbReference type="Rhea" id="RHEA-COMP:10131"/>
        <dbReference type="Rhea" id="RHEA-COMP:11032"/>
        <dbReference type="ChEBI" id="CHEBI:29950"/>
        <dbReference type="ChEBI" id="CHEBI:57287"/>
        <dbReference type="ChEBI" id="CHEBI:57379"/>
        <dbReference type="ChEBI" id="CHEBI:74151"/>
        <dbReference type="EC" id="2.3.1.225"/>
    </reaction>
</comment>
<keyword evidence="2 7" id="KW-0808">Transferase</keyword>
<feature type="transmembrane region" description="Helical" evidence="7">
    <location>
        <begin position="346"/>
        <end position="369"/>
    </location>
</feature>
<dbReference type="AlphaFoldDB" id="A0A1I7WMG1"/>
<organism evidence="10 11">
    <name type="scientific">Heterorhabditis bacteriophora</name>
    <name type="common">Entomopathogenic nematode worm</name>
    <dbReference type="NCBI Taxonomy" id="37862"/>
    <lineage>
        <taxon>Eukaryota</taxon>
        <taxon>Metazoa</taxon>
        <taxon>Ecdysozoa</taxon>
        <taxon>Nematoda</taxon>
        <taxon>Chromadorea</taxon>
        <taxon>Rhabditida</taxon>
        <taxon>Rhabditina</taxon>
        <taxon>Rhabditomorpha</taxon>
        <taxon>Strongyloidea</taxon>
        <taxon>Heterorhabditidae</taxon>
        <taxon>Heterorhabditis</taxon>
    </lineage>
</organism>
<comment type="similarity">
    <text evidence="7">Belongs to the DHHC palmitoyltransferase family.</text>
</comment>
<comment type="subcellular location">
    <subcellularLocation>
        <location evidence="1">Membrane</location>
        <topology evidence="1">Multi-pass membrane protein</topology>
    </subcellularLocation>
</comment>
<dbReference type="GO" id="GO:0003676">
    <property type="term" value="F:nucleic acid binding"/>
    <property type="evidence" value="ECO:0007669"/>
    <property type="project" value="InterPro"/>
</dbReference>
<dbReference type="PROSITE" id="PS50216">
    <property type="entry name" value="DHHC"/>
    <property type="match status" value="1"/>
</dbReference>
<keyword evidence="3 7" id="KW-0812">Transmembrane</keyword>
<dbReference type="Pfam" id="PF01529">
    <property type="entry name" value="DHHC"/>
    <property type="match status" value="1"/>
</dbReference>
<sequence length="822" mass="94084">MKVTISPTLSLCFFHCHVDNHTKSRCHHRESEPSKVGYIEEPITTAGYPTSSQKVINAHPPTNTFPAGGIRGTNKSTAFRGNQRGQGYIDYDAPRSRPKVAGGGGNPNKIVRINISNLAPSVVSPDLEELFADYNIETATVHYNETGISVGTADIFLRKRDAEKVLQHFKGVALDGQVGSNFVNFFTLFSSLKIFCIRVRRKIAIYYFRINNDFKNFCAHCRYTFTTIDLDRISDDKLLRDVVAPRFNWRILSPGSFFFWNYSTMVNMVRSSFTGAGFVPKNWTPKNIQSTCYDSLLQWCEPCEGYKAPRSHHCSKCSRCSLKMDHHCPWINNCVGHRNHAFFFRFLISAICGCVHALVIQIFCFYHAIHLGFYLHFGSGSEPLIYVTFWSFIALVAASAFSVGVTIGLSGLLYLQVKYIRNNKTGIEEYIDQKAISCRDDDDVKWIYPYDLGWKRNVREVLGSWSGKTAGNGVWWPVVKGCDQFTLTREQLYQKELKKNHARLVHIERDFNGGFLGSLRIGCRVFICQPLSDEPRIKVNCGEHWVITRGQNHWFYGYCKGEEKRKGWFPRVCAVLIITINNAMDLMTLKWVAMFGYDPGVLILLVCFIYRFYAQKTLISIVIMNHIDVDQLLEDYAWTHFKDIQSLRKTRLDDFKSLEKDDCEFVINRKNLVCINEEPQYSEFIPVGAKPYTLFKSIYTNNTNRCAVPPHYCTEASIVIEEMNYRGSYSVTTKLSGTVVVSVRRRKDGALVLPIRVNIVEVFRSHLDSPHCKKEVKQVATVEQNKVVRLLSKGTCHFQFAMKQRIDLKENALSTGKEIMID</sequence>
<evidence type="ECO:0000256" key="3">
    <source>
        <dbReference type="ARBA" id="ARBA00022692"/>
    </source>
</evidence>
<accession>A0A1I7WMG1</accession>